<evidence type="ECO:0000256" key="1">
    <source>
        <dbReference type="SAM" id="Phobius"/>
    </source>
</evidence>
<keyword evidence="1" id="KW-0812">Transmembrane</keyword>
<keyword evidence="1" id="KW-0472">Membrane</keyword>
<keyword evidence="1" id="KW-1133">Transmembrane helix</keyword>
<name>A0ABT6WXW5_9ACTN</name>
<dbReference type="RefSeq" id="WP_282765974.1">
    <property type="nucleotide sequence ID" value="NZ_JASCTH010000035.1"/>
</dbReference>
<feature type="transmembrane region" description="Helical" evidence="1">
    <location>
        <begin position="60"/>
        <end position="82"/>
    </location>
</feature>
<organism evidence="2 3">
    <name type="scientific">Actinoplanes sandaracinus</name>
    <dbReference type="NCBI Taxonomy" id="3045177"/>
    <lineage>
        <taxon>Bacteria</taxon>
        <taxon>Bacillati</taxon>
        <taxon>Actinomycetota</taxon>
        <taxon>Actinomycetes</taxon>
        <taxon>Micromonosporales</taxon>
        <taxon>Micromonosporaceae</taxon>
        <taxon>Actinoplanes</taxon>
    </lineage>
</organism>
<accession>A0ABT6WXW5</accession>
<keyword evidence="3" id="KW-1185">Reference proteome</keyword>
<reference evidence="2 3" key="1">
    <citation type="submission" date="2023-05" db="EMBL/GenBank/DDBJ databases">
        <title>Actinoplanes sp. NEAU-A12 genome sequencing.</title>
        <authorList>
            <person name="Wang Z.-S."/>
        </authorList>
    </citation>
    <scope>NUCLEOTIDE SEQUENCE [LARGE SCALE GENOMIC DNA]</scope>
    <source>
        <strain evidence="2 3">NEAU-A12</strain>
    </source>
</reference>
<evidence type="ECO:0000313" key="2">
    <source>
        <dbReference type="EMBL" id="MDI6104579.1"/>
    </source>
</evidence>
<evidence type="ECO:0000313" key="3">
    <source>
        <dbReference type="Proteomes" id="UP001241758"/>
    </source>
</evidence>
<gene>
    <name evidence="2" type="ORF">QLQ12_38915</name>
</gene>
<dbReference type="Pfam" id="PF20358">
    <property type="entry name" value="DUF6653"/>
    <property type="match status" value="1"/>
</dbReference>
<dbReference type="Proteomes" id="UP001241758">
    <property type="component" value="Unassembled WGS sequence"/>
</dbReference>
<comment type="caution">
    <text evidence="2">The sequence shown here is derived from an EMBL/GenBank/DDBJ whole genome shotgun (WGS) entry which is preliminary data.</text>
</comment>
<dbReference type="InterPro" id="IPR046595">
    <property type="entry name" value="DUF6653"/>
</dbReference>
<sequence>MTTPTAPGANPQKVTGEQRVAKVFGLTGDNWFRHANPISVATRFAVLPLLALSIWSRDWIGWWCLAPVVLSLVFMMINPVLFPRPRSTRNWASRGVFGERVWSERTTVAVPDQFNARVLAVTYAIQLVGAVVLTYGLVRLDAVDTVAGIIILQAAKAWYIDRQVLLFEDMKTRHEPYAAWEY</sequence>
<dbReference type="EMBL" id="JASCTH010000035">
    <property type="protein sequence ID" value="MDI6104579.1"/>
    <property type="molecule type" value="Genomic_DNA"/>
</dbReference>
<proteinExistence type="predicted"/>
<protein>
    <submittedName>
        <fullName evidence="2">Uncharacterized protein</fullName>
    </submittedName>
</protein>